<dbReference type="AlphaFoldDB" id="A0A7W7ZVL4"/>
<reference evidence="2 3" key="1">
    <citation type="submission" date="2020-08" db="EMBL/GenBank/DDBJ databases">
        <title>Genomic Encyclopedia of Type Strains, Phase IV (KMG-IV): sequencing the most valuable type-strain genomes for metagenomic binning, comparative biology and taxonomic classification.</title>
        <authorList>
            <person name="Goeker M."/>
        </authorList>
    </citation>
    <scope>NUCLEOTIDE SEQUENCE [LARGE SCALE GENOMIC DNA]</scope>
    <source>
        <strain evidence="2 3">DSM 45385</strain>
    </source>
</reference>
<dbReference type="RefSeq" id="WP_184957656.1">
    <property type="nucleotide sequence ID" value="NZ_JACHIN010000001.1"/>
</dbReference>
<accession>A0A7W7ZVL4</accession>
<evidence type="ECO:0000313" key="3">
    <source>
        <dbReference type="Proteomes" id="UP000568380"/>
    </source>
</evidence>
<protein>
    <recommendedName>
        <fullName evidence="1">Helicase XPB/Ssl2 N-terminal domain-containing protein</fullName>
    </recommendedName>
</protein>
<comment type="caution">
    <text evidence="2">The sequence shown here is derived from an EMBL/GenBank/DDBJ whole genome shotgun (WGS) entry which is preliminary data.</text>
</comment>
<proteinExistence type="predicted"/>
<dbReference type="InterPro" id="IPR032830">
    <property type="entry name" value="XPB/Ssl2_N"/>
</dbReference>
<gene>
    <name evidence="2" type="ORF">HNR40_000093</name>
</gene>
<dbReference type="Proteomes" id="UP000568380">
    <property type="component" value="Unassembled WGS sequence"/>
</dbReference>
<dbReference type="Pfam" id="PF13625">
    <property type="entry name" value="Helicase_C_3"/>
    <property type="match status" value="1"/>
</dbReference>
<sequence>MDFHVCTLPEYQILAAISWVAAERHGPLPPASWWRGPRPVPEADVLRMFEPSALPVAKSLLASLAERKLLHQSSDGLDLPAEVRAPVSGGLKLGRPAAELIDAYFNAAEVHQVAAGLGLAKASNRAAAREQIVATLSERALLGGVLALAPADAAELLETLAFEGPYLATHVFVGASPYGPARYTFREGGARDPATDWLAARGLVLPSGQHDLAEMPAEVALAIRGDRLALFDPLPPAPPPDSPAVTRARATAQAQATAFAGQLERVVSACSATPLTMRKNGGVAVRDVRRIAKSIALDEAIVRFCVDLCFTADLLGGIADPVEKPSGRRRRPEPAPTVRVVPTSAYDQWLGRSPAGRLLPVIAAWATLPGLLTWWPDDEEPPAAISFVHDPAAPDLRLAVLESLAAIPDGHGLDEQRDMAYLFAAARWHRPFVVDGSPENASQMASVMNEAEHLGVTAHGALTALGRAALALLRSGASYPQVLKEPLPDLAAVLADLLPPPATTARFQADLTAVVSGPPEASLAELLGSVATRESEGHAVVWRFSTASVRRALDAGTDPDALAESLAAVAQGELPQPLVYLINDVGRTHGRMRVVRSGCCIRSDDEALLTELAAARSLRRLGLRRIAPTVLISAASERETLEALRAGGYTPALEAETGATVMELADATRAPTRFS</sequence>
<dbReference type="EMBL" id="JACHIN010000001">
    <property type="protein sequence ID" value="MBB5074647.1"/>
    <property type="molecule type" value="Genomic_DNA"/>
</dbReference>
<evidence type="ECO:0000259" key="1">
    <source>
        <dbReference type="Pfam" id="PF13625"/>
    </source>
</evidence>
<organism evidence="2 3">
    <name type="scientific">Nonomuraea endophytica</name>
    <dbReference type="NCBI Taxonomy" id="714136"/>
    <lineage>
        <taxon>Bacteria</taxon>
        <taxon>Bacillati</taxon>
        <taxon>Actinomycetota</taxon>
        <taxon>Actinomycetes</taxon>
        <taxon>Streptosporangiales</taxon>
        <taxon>Streptosporangiaceae</taxon>
        <taxon>Nonomuraea</taxon>
    </lineage>
</organism>
<keyword evidence="3" id="KW-1185">Reference proteome</keyword>
<evidence type="ECO:0000313" key="2">
    <source>
        <dbReference type="EMBL" id="MBB5074647.1"/>
    </source>
</evidence>
<feature type="domain" description="Helicase XPB/Ssl2 N-terminal" evidence="1">
    <location>
        <begin position="508"/>
        <end position="627"/>
    </location>
</feature>
<name>A0A7W7ZVL4_9ACTN</name>